<dbReference type="InterPro" id="IPR002018">
    <property type="entry name" value="CarbesteraseB"/>
</dbReference>
<gene>
    <name evidence="2" type="ORF">OKIOD_LOCUS6773</name>
</gene>
<dbReference type="SUPFAM" id="SSF53474">
    <property type="entry name" value="alpha/beta-Hydrolases"/>
    <property type="match status" value="1"/>
</dbReference>
<dbReference type="InterPro" id="IPR029058">
    <property type="entry name" value="AB_hydrolase_fold"/>
</dbReference>
<dbReference type="Gene3D" id="3.40.50.1820">
    <property type="entry name" value="alpha/beta hydrolase"/>
    <property type="match status" value="1"/>
</dbReference>
<organism evidence="2 3">
    <name type="scientific">Oikopleura dioica</name>
    <name type="common">Tunicate</name>
    <dbReference type="NCBI Taxonomy" id="34765"/>
    <lineage>
        <taxon>Eukaryota</taxon>
        <taxon>Metazoa</taxon>
        <taxon>Chordata</taxon>
        <taxon>Tunicata</taxon>
        <taxon>Appendicularia</taxon>
        <taxon>Copelata</taxon>
        <taxon>Oikopleuridae</taxon>
        <taxon>Oikopleura</taxon>
    </lineage>
</organism>
<dbReference type="EMBL" id="OU015569">
    <property type="protein sequence ID" value="CAG5097748.1"/>
    <property type="molecule type" value="Genomic_DNA"/>
</dbReference>
<evidence type="ECO:0000313" key="2">
    <source>
        <dbReference type="EMBL" id="CAG5097748.1"/>
    </source>
</evidence>
<evidence type="ECO:0000259" key="1">
    <source>
        <dbReference type="Pfam" id="PF00135"/>
    </source>
</evidence>
<reference evidence="2 3" key="1">
    <citation type="submission" date="2021-04" db="EMBL/GenBank/DDBJ databases">
        <authorList>
            <person name="Bliznina A."/>
        </authorList>
    </citation>
    <scope>NUCLEOTIDE SEQUENCE [LARGE SCALE GENOMIC DNA]</scope>
</reference>
<dbReference type="InterPro" id="IPR050309">
    <property type="entry name" value="Type-B_Carboxylest/Lipase"/>
</dbReference>
<proteinExistence type="predicted"/>
<keyword evidence="3" id="KW-1185">Reference proteome</keyword>
<name>A0ABN7SDW9_OIKDI</name>
<accession>A0ABN7SDW9</accession>
<evidence type="ECO:0000313" key="3">
    <source>
        <dbReference type="Proteomes" id="UP001158576"/>
    </source>
</evidence>
<dbReference type="Pfam" id="PF00135">
    <property type="entry name" value="COesterase"/>
    <property type="match status" value="1"/>
</dbReference>
<feature type="domain" description="Carboxylesterase type B" evidence="1">
    <location>
        <begin position="3"/>
        <end position="506"/>
    </location>
</feature>
<protein>
    <submittedName>
        <fullName evidence="2">Oidioi.mRNA.OKI2018_I69.XSR.g15215.t1.cds</fullName>
    </submittedName>
</protein>
<sequence length="546" mass="61800">MELQTKLGKIRGRLWNVSEEIKSKDGELHLEVANFNKIPFAKSPRLAKPVSYGKWDETIDGTGNTPMCPQYDGFIDKIDRMEGQTFINRPMFDKLVAETETNDEVLHLSVYTPSNFQSSTKKKPVMVFFYGGGFLCGGAYLYNAAPLVAVGDCVVVVVSYRLNMLGFLGGNWGLWDQLESLKWVKANIGDYGGDRDNVTIFGESAGSWSVECHLMSEKSTGLFHRAICQSGSIQILKPKPEVRAAMKFAQDHFGVNDFDCLKAKVKKASVKELVEFYAKVPKGMDEMFRTLSADDGFFPNAPWEMKEFVNKVPVLAGKNQAEMGAMLLIFFEDMIPGLSKGISKAALKGVIHHGVAKLVPDEAKAAEIAEKTLQSWLKIYLEDTNDPITYTRILLSSMADQFFYGVVDRMENNSELQDMYLYEMDSRTEMFHDNEFHGNSPNFRPDFVRTDHFDDICYVYGFAFLPEFYLLAEGASFTEQEKEFARRIMKIWSNFAMTGTPGWNKYDKSKKLCNVLNKEGDRLRSGNDPMLIARHNLWKTSVYGAQ</sequence>
<dbReference type="PANTHER" id="PTHR11559">
    <property type="entry name" value="CARBOXYLESTERASE"/>
    <property type="match status" value="1"/>
</dbReference>
<dbReference type="Proteomes" id="UP001158576">
    <property type="component" value="Chromosome XSR"/>
</dbReference>